<keyword evidence="1" id="KW-1133">Transmembrane helix</keyword>
<protein>
    <recommendedName>
        <fullName evidence="3">Transmembrane protein</fullName>
    </recommendedName>
</protein>
<dbReference type="AlphaFoldDB" id="I3SKM0"/>
<organism evidence="2">
    <name type="scientific">Medicago truncatula</name>
    <name type="common">Barrel medic</name>
    <name type="synonym">Medicago tribuloides</name>
    <dbReference type="NCBI Taxonomy" id="3880"/>
    <lineage>
        <taxon>Eukaryota</taxon>
        <taxon>Viridiplantae</taxon>
        <taxon>Streptophyta</taxon>
        <taxon>Embryophyta</taxon>
        <taxon>Tracheophyta</taxon>
        <taxon>Spermatophyta</taxon>
        <taxon>Magnoliopsida</taxon>
        <taxon>eudicotyledons</taxon>
        <taxon>Gunneridae</taxon>
        <taxon>Pentapetalae</taxon>
        <taxon>rosids</taxon>
        <taxon>fabids</taxon>
        <taxon>Fabales</taxon>
        <taxon>Fabaceae</taxon>
        <taxon>Papilionoideae</taxon>
        <taxon>50 kb inversion clade</taxon>
        <taxon>NPAAA clade</taxon>
        <taxon>Hologalegina</taxon>
        <taxon>IRL clade</taxon>
        <taxon>Trifolieae</taxon>
        <taxon>Medicago</taxon>
    </lineage>
</organism>
<evidence type="ECO:0000256" key="1">
    <source>
        <dbReference type="SAM" id="Phobius"/>
    </source>
</evidence>
<proteinExistence type="evidence at transcript level"/>
<keyword evidence="1" id="KW-0472">Membrane</keyword>
<accession>I3SKM0</accession>
<feature type="transmembrane region" description="Helical" evidence="1">
    <location>
        <begin position="15"/>
        <end position="39"/>
    </location>
</feature>
<reference evidence="2" key="1">
    <citation type="submission" date="2012-05" db="EMBL/GenBank/DDBJ databases">
        <authorList>
            <person name="Krishnakumar V."/>
            <person name="Cheung F."/>
            <person name="Xiao Y."/>
            <person name="Chan A."/>
            <person name="Moskal W.A."/>
            <person name="Town C.D."/>
        </authorList>
    </citation>
    <scope>NUCLEOTIDE SEQUENCE</scope>
</reference>
<evidence type="ECO:0008006" key="3">
    <source>
        <dbReference type="Google" id="ProtNLM"/>
    </source>
</evidence>
<sequence>MLEWFTSFSLKERSSLYLCTDLLLCNFALFSFQFCMFLFSISFF</sequence>
<evidence type="ECO:0000313" key="2">
    <source>
        <dbReference type="EMBL" id="AFK40812.1"/>
    </source>
</evidence>
<name>I3SKM0_MEDTR</name>
<dbReference type="EMBL" id="BT141018">
    <property type="protein sequence ID" value="AFK40812.1"/>
    <property type="molecule type" value="mRNA"/>
</dbReference>
<keyword evidence="1" id="KW-0812">Transmembrane</keyword>